<feature type="repeat" description="TPR" evidence="3">
    <location>
        <begin position="469"/>
        <end position="502"/>
    </location>
</feature>
<accession>A0A2U8Q0Q9</accession>
<keyword evidence="1" id="KW-0677">Repeat</keyword>
<reference evidence="4 5" key="1">
    <citation type="journal article" date="2017" name="Syst. Appl. Microbiol.">
        <title>Soybeans inoculated with root zone soils of Canadian native legumes harbour diverse and novel Bradyrhizobium spp. that possess agricultural potential.</title>
        <authorList>
            <person name="Bromfield E.S.P."/>
            <person name="Cloutier S."/>
            <person name="Tambong J.T."/>
            <person name="Tran Thi T.V."/>
        </authorList>
    </citation>
    <scope>NUCLEOTIDE SEQUENCE [LARGE SCALE GENOMIC DNA]</scope>
    <source>
        <strain evidence="4 5">39S1MB</strain>
    </source>
</reference>
<dbReference type="InterPro" id="IPR019734">
    <property type="entry name" value="TPR_rpt"/>
</dbReference>
<dbReference type="PANTHER" id="PTHR44858">
    <property type="entry name" value="TETRATRICOPEPTIDE REPEAT PROTEIN 6"/>
    <property type="match status" value="1"/>
</dbReference>
<evidence type="ECO:0000313" key="4">
    <source>
        <dbReference type="EMBL" id="AWM03673.1"/>
    </source>
</evidence>
<reference evidence="4 5" key="2">
    <citation type="journal article" date="2019" name="Int. J. Syst. Evol. Microbiol.">
        <title>Description and complete genome sequence of Bradyrhizobium amphicarpaeae sp. nov., harbouring photosystem and nitrogen-fixation genes.</title>
        <authorList>
            <person name="Bromfield E.S.P."/>
            <person name="Cloutier S."/>
            <person name="Nguyen H.D.T."/>
        </authorList>
    </citation>
    <scope>NUCLEOTIDE SEQUENCE [LARGE SCALE GENOMIC DNA]</scope>
    <source>
        <strain evidence="4 5">39S1MB</strain>
    </source>
</reference>
<evidence type="ECO:0000256" key="1">
    <source>
        <dbReference type="ARBA" id="ARBA00022737"/>
    </source>
</evidence>
<name>A0A2U8Q0Q9_9BRAD</name>
<dbReference type="PROSITE" id="PS50005">
    <property type="entry name" value="TPR"/>
    <property type="match status" value="1"/>
</dbReference>
<dbReference type="KEGG" id="brq:CIT40_28965"/>
<evidence type="ECO:0008006" key="6">
    <source>
        <dbReference type="Google" id="ProtNLM"/>
    </source>
</evidence>
<dbReference type="PANTHER" id="PTHR44858:SF1">
    <property type="entry name" value="UDP-N-ACETYLGLUCOSAMINE--PEPTIDE N-ACETYLGLUCOSAMINYLTRANSFERASE SPINDLY-RELATED"/>
    <property type="match status" value="1"/>
</dbReference>
<dbReference type="Proteomes" id="UP000215884">
    <property type="component" value="Chromosome"/>
</dbReference>
<dbReference type="InterPro" id="IPR011990">
    <property type="entry name" value="TPR-like_helical_dom_sf"/>
</dbReference>
<evidence type="ECO:0000256" key="3">
    <source>
        <dbReference type="PROSITE-ProRule" id="PRU00339"/>
    </source>
</evidence>
<dbReference type="RefSeq" id="WP_094893026.1">
    <property type="nucleotide sequence ID" value="NZ_CP029426.2"/>
</dbReference>
<dbReference type="SMART" id="SM00028">
    <property type="entry name" value="TPR"/>
    <property type="match status" value="5"/>
</dbReference>
<sequence length="825" mass="92215">MIEALVSGQAAAYAILGKSTVVHHLGGHTTSLPRGAVGFAFQGCTDVRQIKAKSEKEVAALCKLERDVDRALRLLLMIFEDPFEEVETLRELLDALVDHPFVMEGLEKAMYVATLPIRCDVSALAEVFRPSRVLSRFFEQLSADQPLIARVREALDAVPKSTFKTVAKYEVFQAAVFSAGFQRDLVLSLRSGKPVDLAILKFTGELRHIEGARDAIQLWTAEMRSNRKPLPSNALEEEDELDHPERSFGEAGRKILERVLIQQNAIRERLKSRDLEGARRFARQLIEQQASNSSKEQIGKSLSRLSILAKQQGVPELQLEWAEQAVEQNPYDAITFAHLIDALICSNRLHDAEKLVHELEEKSDTLFLRTARARLLRVTGRYPEAREKYLQAVSSFPNDPEVRHAKAGAVETLRDLGLYDLALKEYEVLVAEDPLNQVFQCGLASVCMDLGLFDRAIAGFNKAGDRRNTIALNGRATAYKLAGKFDAAIRLYDQVIAEFPNDVVSLCGKAEVYRAQGDLLQALSAFETAVDRSPFTSGPVAGKVNVLRDLGRLDELEEFLEAATKKFPYDHAIASGYADVLRVTGQLPNALAAYDAVLQKFPFAISARMARANVLRRLDRPEEALRDYNRLLAERPYLASAKHAKASLLLEKGDYHAVEGLISERQPRSYEEWTGFFLRAMLYQSKGQTFKSMKLLEEGMKRTPFARQRRLFAAAFSRQRIRSGEPSLAVKSIDASPNEVSNIIRLHALAASGRDILAKEAWSAMSHAKPHISSEIIDLAGEIARRYRVIEGGPERTVEWIYQMETKLMLEEATSGSFEMKRAAA</sequence>
<evidence type="ECO:0000256" key="2">
    <source>
        <dbReference type="ARBA" id="ARBA00022803"/>
    </source>
</evidence>
<keyword evidence="5" id="KW-1185">Reference proteome</keyword>
<dbReference type="AlphaFoldDB" id="A0A2U8Q0Q9"/>
<dbReference type="EMBL" id="CP029426">
    <property type="protein sequence ID" value="AWM03673.1"/>
    <property type="molecule type" value="Genomic_DNA"/>
</dbReference>
<proteinExistence type="predicted"/>
<protein>
    <recommendedName>
        <fullName evidence="6">Tetratricopeptide repeat protein</fullName>
    </recommendedName>
</protein>
<keyword evidence="2 3" id="KW-0802">TPR repeat</keyword>
<evidence type="ECO:0000313" key="5">
    <source>
        <dbReference type="Proteomes" id="UP000215884"/>
    </source>
</evidence>
<dbReference type="Pfam" id="PF13432">
    <property type="entry name" value="TPR_16"/>
    <property type="match status" value="3"/>
</dbReference>
<gene>
    <name evidence="4" type="ORF">CIT40_28965</name>
</gene>
<organism evidence="4 5">
    <name type="scientific">Bradyrhizobium amphicarpaeae</name>
    <dbReference type="NCBI Taxonomy" id="1404768"/>
    <lineage>
        <taxon>Bacteria</taxon>
        <taxon>Pseudomonadati</taxon>
        <taxon>Pseudomonadota</taxon>
        <taxon>Alphaproteobacteria</taxon>
        <taxon>Hyphomicrobiales</taxon>
        <taxon>Nitrobacteraceae</taxon>
        <taxon>Bradyrhizobium</taxon>
    </lineage>
</organism>
<dbReference type="InterPro" id="IPR050498">
    <property type="entry name" value="Ycf3"/>
</dbReference>
<dbReference type="OrthoDB" id="9814069at2"/>
<dbReference type="SUPFAM" id="SSF48452">
    <property type="entry name" value="TPR-like"/>
    <property type="match status" value="2"/>
</dbReference>
<dbReference type="Gene3D" id="1.25.40.10">
    <property type="entry name" value="Tetratricopeptide repeat domain"/>
    <property type="match status" value="2"/>
</dbReference>